<reference evidence="1 2" key="1">
    <citation type="submission" date="2018-05" db="EMBL/GenBank/DDBJ databases">
        <title>Genomic Encyclopedia of Type Strains, Phase IV (KMG-IV): sequencing the most valuable type-strain genomes for metagenomic binning, comparative biology and taxonomic classification.</title>
        <authorList>
            <person name="Goeker M."/>
        </authorList>
    </citation>
    <scope>NUCLEOTIDE SEQUENCE [LARGE SCALE GENOMIC DNA]</scope>
    <source>
        <strain evidence="1 2">DSM 22440</strain>
    </source>
</reference>
<evidence type="ECO:0000313" key="1">
    <source>
        <dbReference type="EMBL" id="PXW92109.1"/>
    </source>
</evidence>
<comment type="caution">
    <text evidence="1">The sequence shown here is derived from an EMBL/GenBank/DDBJ whole genome shotgun (WGS) entry which is preliminary data.</text>
</comment>
<evidence type="ECO:0008006" key="3">
    <source>
        <dbReference type="Google" id="ProtNLM"/>
    </source>
</evidence>
<name>A0A2V3WC19_9BACI</name>
<accession>A0A2V3WC19</accession>
<dbReference type="OrthoDB" id="1645744at2"/>
<protein>
    <recommendedName>
        <fullName evidence="3">Permuted papain-like amidase YaeF/Yiix C92 family enzyme</fullName>
    </recommendedName>
</protein>
<gene>
    <name evidence="1" type="ORF">DES38_103125</name>
</gene>
<dbReference type="SUPFAM" id="SSF54001">
    <property type="entry name" value="Cysteine proteinases"/>
    <property type="match status" value="1"/>
</dbReference>
<dbReference type="AlphaFoldDB" id="A0A2V3WC19"/>
<dbReference type="RefSeq" id="WP_110250742.1">
    <property type="nucleotide sequence ID" value="NZ_QJJR01000003.1"/>
</dbReference>
<dbReference type="EMBL" id="QJJR01000003">
    <property type="protein sequence ID" value="PXW92109.1"/>
    <property type="molecule type" value="Genomic_DNA"/>
</dbReference>
<proteinExistence type="predicted"/>
<organism evidence="1 2">
    <name type="scientific">Streptohalobacillus salinus</name>
    <dbReference type="NCBI Taxonomy" id="621096"/>
    <lineage>
        <taxon>Bacteria</taxon>
        <taxon>Bacillati</taxon>
        <taxon>Bacillota</taxon>
        <taxon>Bacilli</taxon>
        <taxon>Bacillales</taxon>
        <taxon>Bacillaceae</taxon>
        <taxon>Streptohalobacillus</taxon>
    </lineage>
</organism>
<evidence type="ECO:0000313" key="2">
    <source>
        <dbReference type="Proteomes" id="UP000247922"/>
    </source>
</evidence>
<dbReference type="InterPro" id="IPR038765">
    <property type="entry name" value="Papain-like_cys_pep_sf"/>
</dbReference>
<keyword evidence="2" id="KW-1185">Reference proteome</keyword>
<dbReference type="Proteomes" id="UP000247922">
    <property type="component" value="Unassembled WGS sequence"/>
</dbReference>
<sequence>MNKSRPIYLLFLSTGTLLSKTIDLYTGTSLNHVSIALDPELSQVYSFGRKRPYNPFIGGFVKESVTLPFFTRSNCAIYQLDISEDEYQQLVAQILLIESTKHLYRYNFLGLFGVAINKELKREHAYFCSQFVATMLQRCGVYNQAKSPGLIRPQDLRDWHLLDLVYEGPLKDYPALVSTEETSETLRQSFFRLN</sequence>
<dbReference type="Gene3D" id="3.90.1720.10">
    <property type="entry name" value="endopeptidase domain like (from Nostoc punctiforme)"/>
    <property type="match status" value="1"/>
</dbReference>